<accession>A0A5J6FH10</accession>
<organism evidence="1 2">
    <name type="scientific">Streptomyces nitrosporeus</name>
    <dbReference type="NCBI Taxonomy" id="28894"/>
    <lineage>
        <taxon>Bacteria</taxon>
        <taxon>Bacillati</taxon>
        <taxon>Actinomycetota</taxon>
        <taxon>Actinomycetes</taxon>
        <taxon>Kitasatosporales</taxon>
        <taxon>Streptomycetaceae</taxon>
        <taxon>Streptomyces</taxon>
    </lineage>
</organism>
<dbReference type="AlphaFoldDB" id="A0A5J6FH10"/>
<name>A0A5J6FH10_9ACTN</name>
<dbReference type="Proteomes" id="UP000326178">
    <property type="component" value="Chromosome"/>
</dbReference>
<proteinExistence type="predicted"/>
<reference evidence="1 2" key="1">
    <citation type="submission" date="2017-09" db="EMBL/GenBank/DDBJ databases">
        <authorList>
            <person name="Lee N."/>
            <person name="Cho B.-K."/>
        </authorList>
    </citation>
    <scope>NUCLEOTIDE SEQUENCE [LARGE SCALE GENOMIC DNA]</scope>
    <source>
        <strain evidence="1 2">ATCC 12769</strain>
    </source>
</reference>
<dbReference type="RefSeq" id="WP_150491176.1">
    <property type="nucleotide sequence ID" value="NZ_BMUV01000003.1"/>
</dbReference>
<dbReference type="OrthoDB" id="4249582at2"/>
<dbReference type="KEGG" id="snk:CP967_31315"/>
<sequence length="64" mass="6934">MTTIHTIDAANAPALGDIRAAGEEAVIRVRRNATERKDFAKYWEAVGVALVRGAVVEVINREGN</sequence>
<evidence type="ECO:0000313" key="2">
    <source>
        <dbReference type="Proteomes" id="UP000326178"/>
    </source>
</evidence>
<gene>
    <name evidence="1" type="ORF">CP967_31315</name>
</gene>
<protein>
    <submittedName>
        <fullName evidence="1">Uncharacterized protein</fullName>
    </submittedName>
</protein>
<evidence type="ECO:0000313" key="1">
    <source>
        <dbReference type="EMBL" id="QEU75859.1"/>
    </source>
</evidence>
<dbReference type="EMBL" id="CP023702">
    <property type="protein sequence ID" value="QEU75859.1"/>
    <property type="molecule type" value="Genomic_DNA"/>
</dbReference>
<keyword evidence="2" id="KW-1185">Reference proteome</keyword>